<reference evidence="1 2" key="1">
    <citation type="journal article" date="2019" name="Int. J. Syst. Evol. Microbiol.">
        <title>Thermogemmatispora aurantia sp. nov. and Thermogemmatispora argillosa sp. nov., within the class Ktedonobacteria, and emended description of the genus Thermogemmatispora.</title>
        <authorList>
            <person name="Zheng Y."/>
            <person name="Wang C.M."/>
            <person name="Sakai Y."/>
            <person name="Abe K."/>
            <person name="Yokota A."/>
            <person name="Yabe S."/>
        </authorList>
    </citation>
    <scope>NUCLEOTIDE SEQUENCE [LARGE SCALE GENOMIC DNA]</scope>
    <source>
        <strain evidence="1 2">A1-2</strain>
    </source>
</reference>
<keyword evidence="2" id="KW-1185">Reference proteome</keyword>
<dbReference type="Proteomes" id="UP000334820">
    <property type="component" value="Unassembled WGS sequence"/>
</dbReference>
<protein>
    <submittedName>
        <fullName evidence="1">Uncharacterized protein</fullName>
    </submittedName>
</protein>
<accession>A0A5J4K423</accession>
<evidence type="ECO:0000313" key="2">
    <source>
        <dbReference type="Proteomes" id="UP000334820"/>
    </source>
</evidence>
<comment type="caution">
    <text evidence="1">The sequence shown here is derived from an EMBL/GenBank/DDBJ whole genome shotgun (WGS) entry which is preliminary data.</text>
</comment>
<sequence>MSYESRAARVHRPPKADVAHRSEEWVDRDFACRLMTHFLTLEEDSLLTGEQVRSRPSGY</sequence>
<evidence type="ECO:0000313" key="1">
    <source>
        <dbReference type="EMBL" id="GER82243.1"/>
    </source>
</evidence>
<gene>
    <name evidence="1" type="ORF">KTAU_08810</name>
</gene>
<dbReference type="AlphaFoldDB" id="A0A5J4K423"/>
<dbReference type="EMBL" id="BKZV01000001">
    <property type="protein sequence ID" value="GER82243.1"/>
    <property type="molecule type" value="Genomic_DNA"/>
</dbReference>
<name>A0A5J4K423_9CHLR</name>
<proteinExistence type="predicted"/>
<organism evidence="1 2">
    <name type="scientific">Thermogemmatispora aurantia</name>
    <dbReference type="NCBI Taxonomy" id="2045279"/>
    <lineage>
        <taxon>Bacteria</taxon>
        <taxon>Bacillati</taxon>
        <taxon>Chloroflexota</taxon>
        <taxon>Ktedonobacteria</taxon>
        <taxon>Thermogemmatisporales</taxon>
        <taxon>Thermogemmatisporaceae</taxon>
        <taxon>Thermogemmatispora</taxon>
    </lineage>
</organism>